<name>A0ABS5I145_9GAMM</name>
<keyword evidence="9" id="KW-1185">Reference proteome</keyword>
<organism evidence="8 9">
    <name type="scientific">Shewanella intestini</name>
    <dbReference type="NCBI Taxonomy" id="2017544"/>
    <lineage>
        <taxon>Bacteria</taxon>
        <taxon>Pseudomonadati</taxon>
        <taxon>Pseudomonadota</taxon>
        <taxon>Gammaproteobacteria</taxon>
        <taxon>Alteromonadales</taxon>
        <taxon>Shewanellaceae</taxon>
        <taxon>Shewanella</taxon>
    </lineage>
</organism>
<evidence type="ECO:0000256" key="5">
    <source>
        <dbReference type="HAMAP-Rule" id="MF_02210"/>
    </source>
</evidence>
<accession>A0ABS5I145</accession>
<dbReference type="InterPro" id="IPR000182">
    <property type="entry name" value="GNAT_dom"/>
</dbReference>
<keyword evidence="2 5" id="KW-0963">Cytoplasm</keyword>
<dbReference type="SUPFAM" id="SSF55729">
    <property type="entry name" value="Acyl-CoA N-acyltransferases (Nat)"/>
    <property type="match status" value="1"/>
</dbReference>
<comment type="caution">
    <text evidence="5">Lacks conserved residue(s) required for the propagation of feature annotation.</text>
</comment>
<dbReference type="EC" id="2.3.1.266" evidence="5 6"/>
<sequence length="150" mass="16387">MLNITIDTLTQADVAQMARVESAAHLHPWSQASLADCFGRLYRVIGAWDQQGSALLGFAIVQQILDEVTLMDICVQPQSQGLGIGKLLLTNVIEQAKAHNGALIMLEVRESNLGAIGLYTAQGFKQTGLRKDYYPTADGHEPALLMDYML</sequence>
<feature type="domain" description="N-acetyltransferase" evidence="7">
    <location>
        <begin position="4"/>
        <end position="150"/>
    </location>
</feature>
<dbReference type="InterPro" id="IPR043690">
    <property type="entry name" value="RimI"/>
</dbReference>
<reference evidence="8 9" key="1">
    <citation type="submission" date="2020-02" db="EMBL/GenBank/DDBJ databases">
        <title>Shewanella WXL01 sp. nov., a marine bacterium isolated from green algae in Luhuitou Fringing Reef (Northern South China Sea).</title>
        <authorList>
            <person name="Wang X."/>
        </authorList>
    </citation>
    <scope>NUCLEOTIDE SEQUENCE [LARGE SCALE GENOMIC DNA]</scope>
    <source>
        <strain evidence="8 9">MCCC 1A01895</strain>
    </source>
</reference>
<dbReference type="HAMAP" id="MF_02210">
    <property type="entry name" value="RimI"/>
    <property type="match status" value="1"/>
</dbReference>
<dbReference type="InterPro" id="IPR016181">
    <property type="entry name" value="Acyl_CoA_acyltransferase"/>
</dbReference>
<protein>
    <recommendedName>
        <fullName evidence="5 6">[Ribosomal protein bS18]-alanine N-acetyltransferase</fullName>
        <ecNumber evidence="5 6">2.3.1.266</ecNumber>
    </recommendedName>
</protein>
<comment type="caution">
    <text evidence="8">The sequence shown here is derived from an EMBL/GenBank/DDBJ whole genome shotgun (WGS) entry which is preliminary data.</text>
</comment>
<comment type="similarity">
    <text evidence="1 5 6">Belongs to the acetyltransferase family. RimI subfamily.</text>
</comment>
<evidence type="ECO:0000256" key="3">
    <source>
        <dbReference type="ARBA" id="ARBA00022679"/>
    </source>
</evidence>
<evidence type="ECO:0000256" key="2">
    <source>
        <dbReference type="ARBA" id="ARBA00022490"/>
    </source>
</evidence>
<evidence type="ECO:0000313" key="9">
    <source>
        <dbReference type="Proteomes" id="UP000811844"/>
    </source>
</evidence>
<keyword evidence="8" id="KW-0687">Ribonucleoprotein</keyword>
<dbReference type="GO" id="GO:0005840">
    <property type="term" value="C:ribosome"/>
    <property type="evidence" value="ECO:0007669"/>
    <property type="project" value="UniProtKB-KW"/>
</dbReference>
<evidence type="ECO:0000313" key="8">
    <source>
        <dbReference type="EMBL" id="MBR9727742.1"/>
    </source>
</evidence>
<comment type="subcellular location">
    <subcellularLocation>
        <location evidence="5 6">Cytoplasm</location>
    </subcellularLocation>
</comment>
<dbReference type="Gene3D" id="3.40.630.30">
    <property type="match status" value="1"/>
</dbReference>
<keyword evidence="8" id="KW-0689">Ribosomal protein</keyword>
<keyword evidence="4 5" id="KW-0012">Acyltransferase</keyword>
<feature type="active site" description="Proton acceptor" evidence="5">
    <location>
        <position position="107"/>
    </location>
</feature>
<dbReference type="EMBL" id="JAAIKR010000004">
    <property type="protein sequence ID" value="MBR9727742.1"/>
    <property type="molecule type" value="Genomic_DNA"/>
</dbReference>
<proteinExistence type="inferred from homology"/>
<evidence type="ECO:0000256" key="4">
    <source>
        <dbReference type="ARBA" id="ARBA00023315"/>
    </source>
</evidence>
<dbReference type="InterPro" id="IPR006464">
    <property type="entry name" value="AcTrfase_RimI/Ard1"/>
</dbReference>
<dbReference type="InterPro" id="IPR050680">
    <property type="entry name" value="YpeA/RimI_acetyltransf"/>
</dbReference>
<dbReference type="PANTHER" id="PTHR43420">
    <property type="entry name" value="ACETYLTRANSFERASE"/>
    <property type="match status" value="1"/>
</dbReference>
<dbReference type="Pfam" id="PF00583">
    <property type="entry name" value="Acetyltransf_1"/>
    <property type="match status" value="1"/>
</dbReference>
<dbReference type="Proteomes" id="UP000811844">
    <property type="component" value="Unassembled WGS sequence"/>
</dbReference>
<keyword evidence="3 5" id="KW-0808">Transferase</keyword>
<feature type="binding site" evidence="5">
    <location>
        <position position="112"/>
    </location>
    <ligand>
        <name>acetyl-CoA</name>
        <dbReference type="ChEBI" id="CHEBI:57288"/>
    </ligand>
</feature>
<dbReference type="PROSITE" id="PS51186">
    <property type="entry name" value="GNAT"/>
    <property type="match status" value="1"/>
</dbReference>
<dbReference type="NCBIfam" id="TIGR01575">
    <property type="entry name" value="rimI"/>
    <property type="match status" value="1"/>
</dbReference>
<feature type="active site" description="Proton donor" evidence="5">
    <location>
        <position position="119"/>
    </location>
</feature>
<gene>
    <name evidence="5 8" type="primary">rimI</name>
    <name evidence="8" type="ORF">G3R48_07055</name>
</gene>
<dbReference type="PANTHER" id="PTHR43420:SF51">
    <property type="entry name" value="PEPTIDYL-LYSINE N-ACETYLTRANSFERASE YIAC"/>
    <property type="match status" value="1"/>
</dbReference>
<comment type="catalytic activity">
    <reaction evidence="5 6">
        <text>N-terminal L-alanyl-[ribosomal protein bS18] + acetyl-CoA = N-terminal N(alpha)-acetyl-L-alanyl-[ribosomal protein bS18] + CoA + H(+)</text>
        <dbReference type="Rhea" id="RHEA:43756"/>
        <dbReference type="Rhea" id="RHEA-COMP:10676"/>
        <dbReference type="Rhea" id="RHEA-COMP:10677"/>
        <dbReference type="ChEBI" id="CHEBI:15378"/>
        <dbReference type="ChEBI" id="CHEBI:57287"/>
        <dbReference type="ChEBI" id="CHEBI:57288"/>
        <dbReference type="ChEBI" id="CHEBI:64718"/>
        <dbReference type="ChEBI" id="CHEBI:83683"/>
        <dbReference type="EC" id="2.3.1.266"/>
    </reaction>
</comment>
<evidence type="ECO:0000256" key="6">
    <source>
        <dbReference type="RuleBase" id="RU363094"/>
    </source>
</evidence>
<comment type="function">
    <text evidence="5 6">Acetylates the N-terminal alanine of ribosomal protein bS18.</text>
</comment>
<dbReference type="CDD" id="cd04301">
    <property type="entry name" value="NAT_SF"/>
    <property type="match status" value="1"/>
</dbReference>
<evidence type="ECO:0000256" key="1">
    <source>
        <dbReference type="ARBA" id="ARBA00005395"/>
    </source>
</evidence>
<evidence type="ECO:0000259" key="7">
    <source>
        <dbReference type="PROSITE" id="PS51186"/>
    </source>
</evidence>
<dbReference type="RefSeq" id="WP_153661550.1">
    <property type="nucleotide sequence ID" value="NZ_JAAIKR010000004.1"/>
</dbReference>